<dbReference type="EMBL" id="JACIVI010000001">
    <property type="protein sequence ID" value="MBB1161320.1"/>
    <property type="molecule type" value="Genomic_DNA"/>
</dbReference>
<reference evidence="3 4" key="1">
    <citation type="submission" date="2020-08" db="EMBL/GenBank/DDBJ databases">
        <title>Aquariorum lacteus gen. nov., sp. nov., a new member of the family Comamonadaceae, isolated from freshwater aquarium.</title>
        <authorList>
            <person name="Chun S.-J."/>
        </authorList>
    </citation>
    <scope>NUCLEOTIDE SEQUENCE [LARGE SCALE GENOMIC DNA]</scope>
    <source>
        <strain evidence="3 4">SJAQ100</strain>
    </source>
</reference>
<dbReference type="Proteomes" id="UP000586093">
    <property type="component" value="Unassembled WGS sequence"/>
</dbReference>
<dbReference type="InterPro" id="IPR014308">
    <property type="entry name" value="Xanthine_DH_XdhC"/>
</dbReference>
<accession>A0A839HPF4</accession>
<evidence type="ECO:0000259" key="1">
    <source>
        <dbReference type="Pfam" id="PF02625"/>
    </source>
</evidence>
<sequence>MNLRDTAAAWWAAGRPTCIVELQAVRGSTPREAGARMLVAAEDACGSIGGGHLEWLALREARNALAPGAPLPQPQVLSLGPSLGQCCGGEVTLAWRRLDARALADWPEPPLRLALHLFGAGHVARALVRLLAPLEGLRIVWIDEREEEFAHFMQGGTAWPAPLEIRCVDAVEAEVATLPAGGAALVMTHEHALDERLVEALLRREDLGWLGLIGSASKRARFGSRLRARGLAEARFERLHCPVGVPGLLGKAPEEIAIAIAAQLLRAHPPRGGAG</sequence>
<dbReference type="AlphaFoldDB" id="A0A839HPF4"/>
<dbReference type="InterPro" id="IPR052698">
    <property type="entry name" value="MoCofactor_Util/Proc"/>
</dbReference>
<name>A0A839HPF4_9BURK</name>
<dbReference type="RefSeq" id="WP_182662009.1">
    <property type="nucleotide sequence ID" value="NZ_JACIVI010000001.1"/>
</dbReference>
<comment type="caution">
    <text evidence="3">The sequence shown here is derived from an EMBL/GenBank/DDBJ whole genome shotgun (WGS) entry which is preliminary data.</text>
</comment>
<evidence type="ECO:0000313" key="4">
    <source>
        <dbReference type="Proteomes" id="UP000586093"/>
    </source>
</evidence>
<dbReference type="PANTHER" id="PTHR30388:SF6">
    <property type="entry name" value="XANTHINE DEHYDROGENASE SUBUNIT A-RELATED"/>
    <property type="match status" value="1"/>
</dbReference>
<protein>
    <submittedName>
        <fullName evidence="3">Xanthine dehydrogenase accessory protein XdhC</fullName>
    </submittedName>
</protein>
<dbReference type="PANTHER" id="PTHR30388">
    <property type="entry name" value="ALDEHYDE OXIDOREDUCTASE MOLYBDENUM COFACTOR ASSEMBLY PROTEIN"/>
    <property type="match status" value="1"/>
</dbReference>
<dbReference type="NCBIfam" id="TIGR02964">
    <property type="entry name" value="xanthine_xdhC"/>
    <property type="match status" value="1"/>
</dbReference>
<gene>
    <name evidence="3" type="primary">xdhC</name>
    <name evidence="3" type="ORF">H4F90_04910</name>
</gene>
<dbReference type="Pfam" id="PF13478">
    <property type="entry name" value="XdhC_C"/>
    <property type="match status" value="1"/>
</dbReference>
<dbReference type="Pfam" id="PF02625">
    <property type="entry name" value="XdhC_CoxI"/>
    <property type="match status" value="1"/>
</dbReference>
<dbReference type="Gene3D" id="3.40.50.720">
    <property type="entry name" value="NAD(P)-binding Rossmann-like Domain"/>
    <property type="match status" value="1"/>
</dbReference>
<feature type="domain" description="XdhC- CoxI" evidence="1">
    <location>
        <begin position="10"/>
        <end position="69"/>
    </location>
</feature>
<feature type="domain" description="XdhC Rossmann" evidence="2">
    <location>
        <begin position="115"/>
        <end position="264"/>
    </location>
</feature>
<keyword evidence="4" id="KW-1185">Reference proteome</keyword>
<organism evidence="3 4">
    <name type="scientific">Aquariibacter albus</name>
    <dbReference type="NCBI Taxonomy" id="2759899"/>
    <lineage>
        <taxon>Bacteria</taxon>
        <taxon>Pseudomonadati</taxon>
        <taxon>Pseudomonadota</taxon>
        <taxon>Betaproteobacteria</taxon>
        <taxon>Burkholderiales</taxon>
        <taxon>Sphaerotilaceae</taxon>
        <taxon>Aquariibacter</taxon>
    </lineage>
</organism>
<evidence type="ECO:0000259" key="2">
    <source>
        <dbReference type="Pfam" id="PF13478"/>
    </source>
</evidence>
<dbReference type="InterPro" id="IPR003777">
    <property type="entry name" value="XdhC_CoxI"/>
</dbReference>
<evidence type="ECO:0000313" key="3">
    <source>
        <dbReference type="EMBL" id="MBB1161320.1"/>
    </source>
</evidence>
<proteinExistence type="predicted"/>
<dbReference type="InterPro" id="IPR027051">
    <property type="entry name" value="XdhC_Rossmann_dom"/>
</dbReference>